<comment type="caution">
    <text evidence="1">The sequence shown here is derived from an EMBL/GenBank/DDBJ whole genome shotgun (WGS) entry which is preliminary data.</text>
</comment>
<dbReference type="EMBL" id="JAPWTK010000402">
    <property type="protein sequence ID" value="KAJ8940905.1"/>
    <property type="molecule type" value="Genomic_DNA"/>
</dbReference>
<organism evidence="1 2">
    <name type="scientific">Aromia moschata</name>
    <dbReference type="NCBI Taxonomy" id="1265417"/>
    <lineage>
        <taxon>Eukaryota</taxon>
        <taxon>Metazoa</taxon>
        <taxon>Ecdysozoa</taxon>
        <taxon>Arthropoda</taxon>
        <taxon>Hexapoda</taxon>
        <taxon>Insecta</taxon>
        <taxon>Pterygota</taxon>
        <taxon>Neoptera</taxon>
        <taxon>Endopterygota</taxon>
        <taxon>Coleoptera</taxon>
        <taxon>Polyphaga</taxon>
        <taxon>Cucujiformia</taxon>
        <taxon>Chrysomeloidea</taxon>
        <taxon>Cerambycidae</taxon>
        <taxon>Cerambycinae</taxon>
        <taxon>Callichromatini</taxon>
        <taxon>Aromia</taxon>
    </lineage>
</organism>
<reference evidence="1" key="1">
    <citation type="journal article" date="2023" name="Insect Mol. Biol.">
        <title>Genome sequencing provides insights into the evolution of gene families encoding plant cell wall-degrading enzymes in longhorned beetles.</title>
        <authorList>
            <person name="Shin N.R."/>
            <person name="Okamura Y."/>
            <person name="Kirsch R."/>
            <person name="Pauchet Y."/>
        </authorList>
    </citation>
    <scope>NUCLEOTIDE SEQUENCE</scope>
    <source>
        <strain evidence="1">AMC_N1</strain>
    </source>
</reference>
<proteinExistence type="predicted"/>
<protein>
    <submittedName>
        <fullName evidence="1">Uncharacterized protein</fullName>
    </submittedName>
</protein>
<evidence type="ECO:0000313" key="1">
    <source>
        <dbReference type="EMBL" id="KAJ8940905.1"/>
    </source>
</evidence>
<dbReference type="AlphaFoldDB" id="A0AAV8XPN8"/>
<sequence length="59" mass="6451">MSPLPCPYLDPYTVAAPEINDINHLYILNLNSFIGESSIGSDTLLNPISDSPCSYYDDA</sequence>
<evidence type="ECO:0000313" key="2">
    <source>
        <dbReference type="Proteomes" id="UP001162162"/>
    </source>
</evidence>
<accession>A0AAV8XPN8</accession>
<keyword evidence="2" id="KW-1185">Reference proteome</keyword>
<dbReference type="Proteomes" id="UP001162162">
    <property type="component" value="Unassembled WGS sequence"/>
</dbReference>
<name>A0AAV8XPN8_9CUCU</name>
<gene>
    <name evidence="1" type="ORF">NQ318_017496</name>
</gene>